<comment type="caution">
    <text evidence="3">The sequence shown here is derived from an EMBL/GenBank/DDBJ whole genome shotgun (WGS) entry which is preliminary data.</text>
</comment>
<evidence type="ECO:0000313" key="3">
    <source>
        <dbReference type="EMBL" id="KAL3810007.1"/>
    </source>
</evidence>
<dbReference type="AlphaFoldDB" id="A0ABD3RCA5"/>
<feature type="coiled-coil region" evidence="1">
    <location>
        <begin position="128"/>
        <end position="193"/>
    </location>
</feature>
<proteinExistence type="predicted"/>
<evidence type="ECO:0000256" key="1">
    <source>
        <dbReference type="SAM" id="Coils"/>
    </source>
</evidence>
<gene>
    <name evidence="3" type="ORF">ACHAXA_006122</name>
</gene>
<evidence type="ECO:0000256" key="2">
    <source>
        <dbReference type="SAM" id="MobiDB-lite"/>
    </source>
</evidence>
<keyword evidence="1" id="KW-0175">Coiled coil</keyword>
<protein>
    <submittedName>
        <fullName evidence="3">Uncharacterized protein</fullName>
    </submittedName>
</protein>
<dbReference type="EMBL" id="JALLPB020000359">
    <property type="protein sequence ID" value="KAL3810007.1"/>
    <property type="molecule type" value="Genomic_DNA"/>
</dbReference>
<feature type="region of interest" description="Disordered" evidence="2">
    <location>
        <begin position="1"/>
        <end position="20"/>
    </location>
</feature>
<reference evidence="3 4" key="1">
    <citation type="submission" date="2024-10" db="EMBL/GenBank/DDBJ databases">
        <title>Updated reference genomes for cyclostephanoid diatoms.</title>
        <authorList>
            <person name="Roberts W.R."/>
            <person name="Alverson A.J."/>
        </authorList>
    </citation>
    <scope>NUCLEOTIDE SEQUENCE [LARGE SCALE GENOMIC DNA]</scope>
    <source>
        <strain evidence="3 4">AJA228-03</strain>
    </source>
</reference>
<accession>A0ABD3RCA5</accession>
<evidence type="ECO:0000313" key="4">
    <source>
        <dbReference type="Proteomes" id="UP001530377"/>
    </source>
</evidence>
<feature type="coiled-coil region" evidence="1">
    <location>
        <begin position="24"/>
        <end position="97"/>
    </location>
</feature>
<sequence length="221" mass="26288">MPSSSPRTAPTVHGKDGTPTTILVKDLDAKIEVLRAREEEVRRINAERTRIEEYERISAELRRKEEVERINAERTKIEEEERMIAAEFRRKEEVERIHAERTKIEDEERTMAAELKREEEARWVRERVELEESRRMAAEKEEEEVTRKRTKVELEARVSREDNIAWARQQPKSTEEERRLQEMYGNIEDLEERAFNILVDLGMVDLHSDPDDMALDSEEDD</sequence>
<keyword evidence="4" id="KW-1185">Reference proteome</keyword>
<name>A0ABD3RCA5_9STRA</name>
<organism evidence="3 4">
    <name type="scientific">Cyclostephanos tholiformis</name>
    <dbReference type="NCBI Taxonomy" id="382380"/>
    <lineage>
        <taxon>Eukaryota</taxon>
        <taxon>Sar</taxon>
        <taxon>Stramenopiles</taxon>
        <taxon>Ochrophyta</taxon>
        <taxon>Bacillariophyta</taxon>
        <taxon>Coscinodiscophyceae</taxon>
        <taxon>Thalassiosirophycidae</taxon>
        <taxon>Stephanodiscales</taxon>
        <taxon>Stephanodiscaceae</taxon>
        <taxon>Cyclostephanos</taxon>
    </lineage>
</organism>
<dbReference type="Proteomes" id="UP001530377">
    <property type="component" value="Unassembled WGS sequence"/>
</dbReference>